<keyword evidence="1" id="KW-0812">Transmembrane</keyword>
<evidence type="ECO:0000256" key="1">
    <source>
        <dbReference type="SAM" id="Phobius"/>
    </source>
</evidence>
<evidence type="ECO:0000313" key="3">
    <source>
        <dbReference type="Proteomes" id="UP000198855"/>
    </source>
</evidence>
<dbReference type="Proteomes" id="UP000198855">
    <property type="component" value="Unassembled WGS sequence"/>
</dbReference>
<dbReference type="AlphaFoldDB" id="A0A1I2FHI4"/>
<dbReference type="RefSeq" id="WP_139230829.1">
    <property type="nucleotide sequence ID" value="NZ_FOMT01000005.1"/>
</dbReference>
<evidence type="ECO:0000313" key="2">
    <source>
        <dbReference type="EMBL" id="SFF04339.1"/>
    </source>
</evidence>
<accession>A0A1I2FHI4</accession>
<organism evidence="2 3">
    <name type="scientific">Paenibacillus catalpae</name>
    <dbReference type="NCBI Taxonomy" id="1045775"/>
    <lineage>
        <taxon>Bacteria</taxon>
        <taxon>Bacillati</taxon>
        <taxon>Bacillota</taxon>
        <taxon>Bacilli</taxon>
        <taxon>Bacillales</taxon>
        <taxon>Paenibacillaceae</taxon>
        <taxon>Paenibacillus</taxon>
    </lineage>
</organism>
<proteinExistence type="predicted"/>
<gene>
    <name evidence="2" type="ORF">SAMN05216378_4853</name>
</gene>
<dbReference type="OrthoDB" id="2661652at2"/>
<sequence>MRIAEDEEELKKQMDAVAKRLAKIAFVLIIGVILAQFMLQNDAIRHWVTDVERWEGAAYR</sequence>
<name>A0A1I2FHI4_9BACL</name>
<dbReference type="EMBL" id="FOMT01000005">
    <property type="protein sequence ID" value="SFF04339.1"/>
    <property type="molecule type" value="Genomic_DNA"/>
</dbReference>
<feature type="transmembrane region" description="Helical" evidence="1">
    <location>
        <begin position="21"/>
        <end position="39"/>
    </location>
</feature>
<keyword evidence="1" id="KW-0472">Membrane</keyword>
<dbReference type="STRING" id="1045775.SAMN05216378_4853"/>
<keyword evidence="3" id="KW-1185">Reference proteome</keyword>
<reference evidence="3" key="1">
    <citation type="submission" date="2016-10" db="EMBL/GenBank/DDBJ databases">
        <authorList>
            <person name="Varghese N."/>
            <person name="Submissions S."/>
        </authorList>
    </citation>
    <scope>NUCLEOTIDE SEQUENCE [LARGE SCALE GENOMIC DNA]</scope>
    <source>
        <strain evidence="3">CGMCC 1.10784</strain>
    </source>
</reference>
<protein>
    <submittedName>
        <fullName evidence="2">Uncharacterized protein</fullName>
    </submittedName>
</protein>
<keyword evidence="1" id="KW-1133">Transmembrane helix</keyword>